<evidence type="ECO:0000313" key="1">
    <source>
        <dbReference type="EMBL" id="BCR98214.1"/>
    </source>
</evidence>
<dbReference type="GeneID" id="64959539"/>
<accession>A0A7R7W8U3</accession>
<dbReference type="OrthoDB" id="5552418at2759"/>
<gene>
    <name evidence="1" type="ORF">AKAW2_31533A</name>
</gene>
<reference evidence="1" key="2">
    <citation type="submission" date="2021-02" db="EMBL/GenBank/DDBJ databases">
        <title>Aspergillus luchuensis mut. kawachii IFO 4304 genome sequence.</title>
        <authorList>
            <person name="Mori K."/>
            <person name="Kadooka C."/>
            <person name="Goto M."/>
            <person name="Futagami T."/>
        </authorList>
    </citation>
    <scope>NUCLEOTIDE SEQUENCE</scope>
    <source>
        <strain evidence="1">IFO 4308</strain>
    </source>
</reference>
<dbReference type="EMBL" id="AP024427">
    <property type="protein sequence ID" value="BCR98214.1"/>
    <property type="molecule type" value="Genomic_DNA"/>
</dbReference>
<evidence type="ECO:0000313" key="2">
    <source>
        <dbReference type="Proteomes" id="UP000661280"/>
    </source>
</evidence>
<organism evidence="1 2">
    <name type="scientific">Aspergillus kawachii</name>
    <name type="common">White koji mold</name>
    <name type="synonym">Aspergillus awamori var. kawachi</name>
    <dbReference type="NCBI Taxonomy" id="1069201"/>
    <lineage>
        <taxon>Eukaryota</taxon>
        <taxon>Fungi</taxon>
        <taxon>Dikarya</taxon>
        <taxon>Ascomycota</taxon>
        <taxon>Pezizomycotina</taxon>
        <taxon>Eurotiomycetes</taxon>
        <taxon>Eurotiomycetidae</taxon>
        <taxon>Eurotiales</taxon>
        <taxon>Aspergillaceae</taxon>
        <taxon>Aspergillus</taxon>
        <taxon>Aspergillus subgen. Circumdati</taxon>
    </lineage>
</organism>
<proteinExistence type="predicted"/>
<protein>
    <submittedName>
        <fullName evidence="1">Uncharacterized protein</fullName>
    </submittedName>
</protein>
<dbReference type="Proteomes" id="UP000661280">
    <property type="component" value="Chromosome 3"/>
</dbReference>
<reference evidence="1" key="1">
    <citation type="submission" date="2021-01" db="EMBL/GenBank/DDBJ databases">
        <authorList>
            <consortium name="Aspergillus luchuensis mut. kawachii IFO 4304 genome sequencing consortium"/>
            <person name="Kazuki M."/>
            <person name="Futagami T."/>
        </authorList>
    </citation>
    <scope>NUCLEOTIDE SEQUENCE</scope>
    <source>
        <strain evidence="1">IFO 4308</strain>
    </source>
</reference>
<keyword evidence="2" id="KW-1185">Reference proteome</keyword>
<sequence>MSQLAPSQRTARAALYNLGSTAWHPGALDQVHLVTEPVFSQSSLFPLAAETTAWHPRSHARLPFATEPVALQFTPFLPATEPPVWHSNTQAQLPFATEQPVRSKEQLSYATEPLLTHSESLTARSLLPNYPNISDVEHECDIISIMDGIHSCIGNLDFHAAASLLKSIESASLYSHHARYYPDLQFDYKQYIQQKGPGELTVHEFWKTYNLCWIAFTKATDIDLLEDLGDTLILICDGLEGKGLVDYQIGIWEEIIVACFIKRNRERKLNVWERG</sequence>
<dbReference type="AlphaFoldDB" id="A0A7R7W8U3"/>
<dbReference type="RefSeq" id="XP_041541980.1">
    <property type="nucleotide sequence ID" value="XM_041688169.1"/>
</dbReference>
<name>A0A7R7W8U3_ASPKA</name>
<dbReference type="KEGG" id="aluc:AKAW2_31533A"/>